<keyword evidence="3" id="KW-0067">ATP-binding</keyword>
<keyword evidence="8" id="KW-1185">Reference proteome</keyword>
<dbReference type="RefSeq" id="WP_042245846.1">
    <property type="nucleotide sequence ID" value="NZ_BBNR01000021.1"/>
</dbReference>
<dbReference type="SMART" id="SM00796">
    <property type="entry name" value="AHS1"/>
    <property type="match status" value="1"/>
</dbReference>
<dbReference type="EMBL" id="BBNY01000003">
    <property type="protein sequence ID" value="GAL88424.1"/>
    <property type="molecule type" value="Genomic_DNA"/>
</dbReference>
<evidence type="ECO:0000259" key="4">
    <source>
        <dbReference type="SMART" id="SM00796"/>
    </source>
</evidence>
<dbReference type="GO" id="GO:0004039">
    <property type="term" value="F:allophanate hydrolase activity"/>
    <property type="evidence" value="ECO:0007669"/>
    <property type="project" value="UniProtKB-EC"/>
</dbReference>
<protein>
    <submittedName>
        <fullName evidence="5">Allophanate hydrolase 2 subunit 1</fullName>
        <ecNumber evidence="5">3.5.1.54</ecNumber>
    </submittedName>
</protein>
<dbReference type="Pfam" id="PF02682">
    <property type="entry name" value="CT_C_D"/>
    <property type="match status" value="1"/>
</dbReference>
<dbReference type="InterPro" id="IPR010016">
    <property type="entry name" value="PxpB"/>
</dbReference>
<sequence length="243" mass="27777">MKFELKYKQFGDCSILVEWPQNINKTILYDILAFKAKLENSNFFTIEGLTHAYASLLITYHRRNFNFSSELKRIKAIYETLKVENLPKRHLWKIPVCYDLSFGIDLEWLSEEKKMSIDTIIETHSSAIYTVYFIGFLPGFLYLGGLHELLTTPRRATPRLKIKEGAVAIGGAQTGVYPVESPGGWHIIGNSPICFFDVLKEAPCFAKAGDAIQFYPVALNDYKEIKTLVNTNTFKIESEELDD</sequence>
<dbReference type="OrthoDB" id="9778567at2"/>
<dbReference type="InterPro" id="IPR003833">
    <property type="entry name" value="CT_C_D"/>
</dbReference>
<dbReference type="Proteomes" id="UP000030184">
    <property type="component" value="Unassembled WGS sequence"/>
</dbReference>
<evidence type="ECO:0000256" key="1">
    <source>
        <dbReference type="ARBA" id="ARBA00022741"/>
    </source>
</evidence>
<dbReference type="InterPro" id="IPR029000">
    <property type="entry name" value="Cyclophilin-like_dom_sf"/>
</dbReference>
<accession>A0A090VX85</accession>
<dbReference type="AlphaFoldDB" id="A0A090VX85"/>
<dbReference type="EMBL" id="BBNR01000021">
    <property type="protein sequence ID" value="GAL68548.1"/>
    <property type="molecule type" value="Genomic_DNA"/>
</dbReference>
<proteinExistence type="predicted"/>
<dbReference type="eggNOG" id="COG2049">
    <property type="taxonomic scope" value="Bacteria"/>
</dbReference>
<dbReference type="PANTHER" id="PTHR34698:SF2">
    <property type="entry name" value="5-OXOPROLINASE SUBUNIT B"/>
    <property type="match status" value="1"/>
</dbReference>
<dbReference type="Proteomes" id="UP000029641">
    <property type="component" value="Unassembled WGS sequence"/>
</dbReference>
<evidence type="ECO:0000313" key="8">
    <source>
        <dbReference type="Proteomes" id="UP000030184"/>
    </source>
</evidence>
<organism evidence="5 7">
    <name type="scientific">Jejuia pallidilutea</name>
    <dbReference type="NCBI Taxonomy" id="504487"/>
    <lineage>
        <taxon>Bacteria</taxon>
        <taxon>Pseudomonadati</taxon>
        <taxon>Bacteroidota</taxon>
        <taxon>Flavobacteriia</taxon>
        <taxon>Flavobacteriales</taxon>
        <taxon>Flavobacteriaceae</taxon>
        <taxon>Jejuia</taxon>
    </lineage>
</organism>
<dbReference type="SUPFAM" id="SSF50891">
    <property type="entry name" value="Cyclophilin-like"/>
    <property type="match status" value="1"/>
</dbReference>
<dbReference type="PANTHER" id="PTHR34698">
    <property type="entry name" value="5-OXOPROLINASE SUBUNIT B"/>
    <property type="match status" value="1"/>
</dbReference>
<dbReference type="Gene3D" id="2.40.100.10">
    <property type="entry name" value="Cyclophilin-like"/>
    <property type="match status" value="1"/>
</dbReference>
<evidence type="ECO:0000256" key="3">
    <source>
        <dbReference type="ARBA" id="ARBA00022840"/>
    </source>
</evidence>
<reference evidence="8" key="1">
    <citation type="journal article" date="2014" name="Genome Announc.">
        <title>Draft Genome Sequence of Marine Flavobacterium Jejuia pallidilutea Strain 11shimoA1 and Pigmentation Mutants.</title>
        <authorList>
            <person name="Takatani N."/>
            <person name="Nakanishi M."/>
            <person name="Meirelles P."/>
            <person name="Mino S."/>
            <person name="Suda W."/>
            <person name="Oshima K."/>
            <person name="Hattori M."/>
            <person name="Ohkuma M."/>
            <person name="Hosokawa M."/>
            <person name="Miyashita K."/>
            <person name="Thompson F.L."/>
            <person name="Niwa A."/>
            <person name="Sawabe T."/>
            <person name="Sawabe T."/>
        </authorList>
    </citation>
    <scope>NUCLEOTIDE SEQUENCE [LARGE SCALE GENOMIC DNA]</scope>
    <source>
        <strain evidence="8">JCM 19538</strain>
    </source>
</reference>
<feature type="domain" description="Carboxyltransferase" evidence="4">
    <location>
        <begin position="5"/>
        <end position="206"/>
    </location>
</feature>
<evidence type="ECO:0000313" key="6">
    <source>
        <dbReference type="EMBL" id="GAL88424.1"/>
    </source>
</evidence>
<dbReference type="EC" id="3.5.1.54" evidence="5"/>
<evidence type="ECO:0000313" key="5">
    <source>
        <dbReference type="EMBL" id="GAL68548.1"/>
    </source>
</evidence>
<gene>
    <name evidence="5" type="ORF">JCM19301_1946</name>
    <name evidence="6" type="ORF">JCM19538_2937</name>
</gene>
<dbReference type="SUPFAM" id="SSF160467">
    <property type="entry name" value="PH0987 N-terminal domain-like"/>
    <property type="match status" value="1"/>
</dbReference>
<comment type="caution">
    <text evidence="5">The sequence shown here is derived from an EMBL/GenBank/DDBJ whole genome shotgun (WGS) entry which is preliminary data.</text>
</comment>
<dbReference type="STRING" id="504487.JCM19538_2937"/>
<dbReference type="NCBIfam" id="TIGR00370">
    <property type="entry name" value="5-oxoprolinase subunit PxpB"/>
    <property type="match status" value="1"/>
</dbReference>
<name>A0A090VX85_9FLAO</name>
<keyword evidence="2 5" id="KW-0378">Hydrolase</keyword>
<evidence type="ECO:0000313" key="7">
    <source>
        <dbReference type="Proteomes" id="UP000029641"/>
    </source>
</evidence>
<evidence type="ECO:0000256" key="2">
    <source>
        <dbReference type="ARBA" id="ARBA00022801"/>
    </source>
</evidence>
<keyword evidence="1" id="KW-0547">Nucleotide-binding</keyword>
<dbReference type="GO" id="GO:0005524">
    <property type="term" value="F:ATP binding"/>
    <property type="evidence" value="ECO:0007669"/>
    <property type="project" value="UniProtKB-KW"/>
</dbReference>
<dbReference type="Gene3D" id="3.30.1360.40">
    <property type="match status" value="1"/>
</dbReference>